<dbReference type="PRINTS" id="PR01434">
    <property type="entry name" value="NADHDHGNASE5"/>
</dbReference>
<keyword evidence="15 17" id="KW-0472">Membrane</keyword>
<dbReference type="AlphaFoldDB" id="A0A172QHC3"/>
<evidence type="ECO:0000259" key="18">
    <source>
        <dbReference type="Pfam" id="PF00361"/>
    </source>
</evidence>
<feature type="transmembrane region" description="Helical" evidence="17">
    <location>
        <begin position="170"/>
        <end position="191"/>
    </location>
</feature>
<dbReference type="GO" id="GO:0005743">
    <property type="term" value="C:mitochondrial inner membrane"/>
    <property type="evidence" value="ECO:0007669"/>
    <property type="project" value="UniProtKB-SubCell"/>
</dbReference>
<keyword evidence="12 17" id="KW-0520">NAD</keyword>
<feature type="transmembrane region" description="Helical" evidence="17">
    <location>
        <begin position="93"/>
        <end position="118"/>
    </location>
</feature>
<evidence type="ECO:0000259" key="20">
    <source>
        <dbReference type="Pfam" id="PF06455"/>
    </source>
</evidence>
<feature type="transmembrane region" description="Helical" evidence="17">
    <location>
        <begin position="417"/>
        <end position="440"/>
    </location>
</feature>
<dbReference type="EMBL" id="KU869711">
    <property type="protein sequence ID" value="AND97086.1"/>
    <property type="molecule type" value="Genomic_DNA"/>
</dbReference>
<feature type="transmembrane region" description="Helical" evidence="17">
    <location>
        <begin position="269"/>
        <end position="287"/>
    </location>
</feature>
<feature type="domain" description="NADH-Ubiquinone oxidoreductase (complex I) chain 5 N-terminal" evidence="19">
    <location>
        <begin position="45"/>
        <end position="91"/>
    </location>
</feature>
<evidence type="ECO:0000256" key="16">
    <source>
        <dbReference type="ARBA" id="ARBA00049551"/>
    </source>
</evidence>
<keyword evidence="5 17" id="KW-0813">Transport</keyword>
<dbReference type="InterPro" id="IPR001516">
    <property type="entry name" value="Proton_antipo_N"/>
</dbReference>
<evidence type="ECO:0000256" key="7">
    <source>
        <dbReference type="ARBA" id="ARBA00022692"/>
    </source>
</evidence>
<feature type="transmembrane region" description="Helical" evidence="17">
    <location>
        <begin position="370"/>
        <end position="396"/>
    </location>
</feature>
<keyword evidence="11 17" id="KW-1133">Transmembrane helix</keyword>
<comment type="similarity">
    <text evidence="17">Belongs to the complex I subunit 5 family.</text>
</comment>
<dbReference type="GO" id="GO:0003954">
    <property type="term" value="F:NADH dehydrogenase activity"/>
    <property type="evidence" value="ECO:0007669"/>
    <property type="project" value="TreeGrafter"/>
</dbReference>
<comment type="function">
    <text evidence="17">Core subunit of the mitochondrial membrane respiratory chain NADH dehydrogenase (Complex I) which catalyzes electron transfer from NADH through the respiratory chain, using ubiquinone as an electron acceptor. Essential for the catalytic activity and assembly of complex I.</text>
</comment>
<dbReference type="GO" id="GO:0015990">
    <property type="term" value="P:electron transport coupled proton transport"/>
    <property type="evidence" value="ECO:0007669"/>
    <property type="project" value="TreeGrafter"/>
</dbReference>
<feature type="transmembrane region" description="Helical" evidence="17">
    <location>
        <begin position="446"/>
        <end position="471"/>
    </location>
</feature>
<dbReference type="GO" id="GO:0008137">
    <property type="term" value="F:NADH dehydrogenase (ubiquinone) activity"/>
    <property type="evidence" value="ECO:0007669"/>
    <property type="project" value="UniProtKB-EC"/>
</dbReference>
<proteinExistence type="inferred from homology"/>
<feature type="transmembrane region" description="Helical" evidence="17">
    <location>
        <begin position="293"/>
        <end position="315"/>
    </location>
</feature>
<keyword evidence="10" id="KW-0249">Electron transport</keyword>
<evidence type="ECO:0000256" key="17">
    <source>
        <dbReference type="RuleBase" id="RU003404"/>
    </source>
</evidence>
<evidence type="ECO:0000256" key="3">
    <source>
        <dbReference type="ARBA" id="ARBA00012944"/>
    </source>
</evidence>
<gene>
    <name evidence="21" type="primary">nad5</name>
</gene>
<keyword evidence="8" id="KW-0999">Mitochondrion inner membrane</keyword>
<dbReference type="InterPro" id="IPR003945">
    <property type="entry name" value="NU5C-like"/>
</dbReference>
<dbReference type="InterPro" id="IPR001750">
    <property type="entry name" value="ND/Mrp_TM"/>
</dbReference>
<evidence type="ECO:0000256" key="15">
    <source>
        <dbReference type="ARBA" id="ARBA00023136"/>
    </source>
</evidence>
<evidence type="ECO:0000256" key="10">
    <source>
        <dbReference type="ARBA" id="ARBA00022982"/>
    </source>
</evidence>
<dbReference type="PANTHER" id="PTHR42829">
    <property type="entry name" value="NADH-UBIQUINONE OXIDOREDUCTASE CHAIN 5"/>
    <property type="match status" value="1"/>
</dbReference>
<feature type="domain" description="NADH dehydrogenase subunit 5 C-terminal" evidence="20">
    <location>
        <begin position="390"/>
        <end position="568"/>
    </location>
</feature>
<dbReference type="GO" id="GO:0042773">
    <property type="term" value="P:ATP synthesis coupled electron transport"/>
    <property type="evidence" value="ECO:0007669"/>
    <property type="project" value="InterPro"/>
</dbReference>
<feature type="transmembrane region" description="Helical" evidence="17">
    <location>
        <begin position="58"/>
        <end position="81"/>
    </location>
</feature>
<dbReference type="PANTHER" id="PTHR42829:SF2">
    <property type="entry name" value="NADH-UBIQUINONE OXIDOREDUCTASE CHAIN 5"/>
    <property type="match status" value="1"/>
</dbReference>
<evidence type="ECO:0000259" key="19">
    <source>
        <dbReference type="Pfam" id="PF00662"/>
    </source>
</evidence>
<feature type="transmembrane region" description="Helical" evidence="17">
    <location>
        <begin position="549"/>
        <end position="568"/>
    </location>
</feature>
<feature type="transmembrane region" description="Helical" evidence="17">
    <location>
        <begin position="7"/>
        <end position="31"/>
    </location>
</feature>
<dbReference type="Pfam" id="PF00361">
    <property type="entry name" value="Proton_antipo_M"/>
    <property type="match status" value="1"/>
</dbReference>
<keyword evidence="7 17" id="KW-0812">Transmembrane</keyword>
<evidence type="ECO:0000256" key="4">
    <source>
        <dbReference type="ARBA" id="ARBA00021096"/>
    </source>
</evidence>
<evidence type="ECO:0000256" key="12">
    <source>
        <dbReference type="ARBA" id="ARBA00023027"/>
    </source>
</evidence>
<accession>A0A172QHC3</accession>
<feature type="transmembrane region" description="Helical" evidence="17">
    <location>
        <begin position="336"/>
        <end position="358"/>
    </location>
</feature>
<evidence type="ECO:0000313" key="21">
    <source>
        <dbReference type="EMBL" id="AND97086.1"/>
    </source>
</evidence>
<evidence type="ECO:0000256" key="2">
    <source>
        <dbReference type="ARBA" id="ARBA00004448"/>
    </source>
</evidence>
<dbReference type="InterPro" id="IPR010934">
    <property type="entry name" value="NADH_DH_su5_C"/>
</dbReference>
<dbReference type="Pfam" id="PF06455">
    <property type="entry name" value="NADH5_C"/>
    <property type="match status" value="1"/>
</dbReference>
<comment type="subcellular location">
    <subcellularLocation>
        <location evidence="2">Mitochondrion inner membrane</location>
        <topology evidence="2">Multi-pass membrane protein</topology>
    </subcellularLocation>
</comment>
<comment type="function">
    <text evidence="1">Core subunit of the mitochondrial membrane respiratory chain NADH dehydrogenase (Complex I) that is believed to belong to the minimal assembly required for catalysis. Complex I functions in the transfer of electrons from NADH to the respiratory chain. The immediate electron acceptor for the enzyme is believed to be ubiquinone.</text>
</comment>
<evidence type="ECO:0000256" key="6">
    <source>
        <dbReference type="ARBA" id="ARBA00022660"/>
    </source>
</evidence>
<sequence length="569" mass="62672">MSLGYKVYSVWCFVLAMFSAVCMLSAFWLVWKSMSLFVEWEIYSSASSSVVVSLIYDWMSLSFLATVGIISSSIMAYSIFYMEGDKSFHRFSLILLLFVFSMMILIISPNLISLLLGWDGLGLSSYALIIYYQSESSCNAGMMTVLSNRLGDVGILLSVGLWTSWGSWNFLMISESVGLILFSLILLAGLTKSAQIPFSAWLPAAMAAPTPVSALVHSSTLVTAGVYLMIRFNEVLQSSNLKELLLIISVSTMFMAGVGANFETDLKKVIALSTLSQLGLMMMSLSVGLWELAFFHLMTHAMFKSSLFMCAGCVIHDSMGSQDIRGYSKLSYSRPLLSVLFNCTNMALCGFPCLAGFYSKDLILEMMISGGVGLFCHIMVMLATGLTVSYSLRMMYMLKSEEIHWSSVSSESDLSEVVMKSVGMLFFSSMMAGFFLSWFISFEIDLAILFSMNKLSVSVVSLMFGLVAVFLSMKNDSLIISKVVFQSMSTAMWYLPSLSTKMNVTGFTWFGGGSLKMLDLGWYEMYGGQGGQVVSMLGSGVLQLSQKSVLVSSYLISFGVVLFIMTVLF</sequence>
<feature type="transmembrane region" description="Helical" evidence="17">
    <location>
        <begin position="244"/>
        <end position="262"/>
    </location>
</feature>
<dbReference type="EC" id="7.1.1.2" evidence="3 17"/>
<reference evidence="21" key="1">
    <citation type="submission" date="2016-03" db="EMBL/GenBank/DDBJ databases">
        <title>Comparative mitogenomic analyses of three North American stygobiont amphipods (Crustacea: Amphipoda: Crangonyctidae).</title>
        <authorList>
            <person name="Aunins A.W."/>
            <person name="King T.L."/>
            <person name="Nelms D."/>
            <person name="Hobson C."/>
        </authorList>
    </citation>
    <scope>NUCLEOTIDE SEQUENCE</scope>
</reference>
<keyword evidence="14 17" id="KW-0496">Mitochondrion</keyword>
<evidence type="ECO:0000256" key="13">
    <source>
        <dbReference type="ARBA" id="ARBA00023075"/>
    </source>
</evidence>
<comment type="catalytic activity">
    <reaction evidence="16 17">
        <text>a ubiquinone + NADH + 5 H(+)(in) = a ubiquinol + NAD(+) + 4 H(+)(out)</text>
        <dbReference type="Rhea" id="RHEA:29091"/>
        <dbReference type="Rhea" id="RHEA-COMP:9565"/>
        <dbReference type="Rhea" id="RHEA-COMP:9566"/>
        <dbReference type="ChEBI" id="CHEBI:15378"/>
        <dbReference type="ChEBI" id="CHEBI:16389"/>
        <dbReference type="ChEBI" id="CHEBI:17976"/>
        <dbReference type="ChEBI" id="CHEBI:57540"/>
        <dbReference type="ChEBI" id="CHEBI:57945"/>
        <dbReference type="EC" id="7.1.1.2"/>
    </reaction>
</comment>
<keyword evidence="9" id="KW-1278">Translocase</keyword>
<evidence type="ECO:0000256" key="1">
    <source>
        <dbReference type="ARBA" id="ARBA00003257"/>
    </source>
</evidence>
<evidence type="ECO:0000256" key="8">
    <source>
        <dbReference type="ARBA" id="ARBA00022792"/>
    </source>
</evidence>
<feature type="transmembrane region" description="Helical" evidence="17">
    <location>
        <begin position="212"/>
        <end position="232"/>
    </location>
</feature>
<evidence type="ECO:0000256" key="5">
    <source>
        <dbReference type="ARBA" id="ARBA00022448"/>
    </source>
</evidence>
<dbReference type="Pfam" id="PF00662">
    <property type="entry name" value="Proton_antipo_N"/>
    <property type="match status" value="1"/>
</dbReference>
<name>A0A172QHC3_9CRUS</name>
<keyword evidence="6" id="KW-0679">Respiratory chain</keyword>
<evidence type="ECO:0000256" key="11">
    <source>
        <dbReference type="ARBA" id="ARBA00022989"/>
    </source>
</evidence>
<keyword evidence="13 17" id="KW-0830">Ubiquinone</keyword>
<protein>
    <recommendedName>
        <fullName evidence="4 17">NADH-ubiquinone oxidoreductase chain 5</fullName>
        <ecNumber evidence="3 17">7.1.1.2</ecNumber>
    </recommendedName>
</protein>
<feature type="domain" description="NADH:quinone oxidoreductase/Mrp antiporter transmembrane" evidence="18">
    <location>
        <begin position="108"/>
        <end position="381"/>
    </location>
</feature>
<evidence type="ECO:0000256" key="9">
    <source>
        <dbReference type="ARBA" id="ARBA00022967"/>
    </source>
</evidence>
<geneLocation type="mitochondrion" evidence="21"/>
<feature type="transmembrane region" description="Helical" evidence="17">
    <location>
        <begin position="478"/>
        <end position="495"/>
    </location>
</feature>
<evidence type="ECO:0000256" key="14">
    <source>
        <dbReference type="ARBA" id="ARBA00023128"/>
    </source>
</evidence>
<organism evidence="21">
    <name type="scientific">Stygobromus indentatus</name>
    <dbReference type="NCBI Taxonomy" id="1678292"/>
    <lineage>
        <taxon>Eukaryota</taxon>
        <taxon>Metazoa</taxon>
        <taxon>Ecdysozoa</taxon>
        <taxon>Arthropoda</taxon>
        <taxon>Crustacea</taxon>
        <taxon>Multicrustacea</taxon>
        <taxon>Malacostraca</taxon>
        <taxon>Eumalacostraca</taxon>
        <taxon>Peracarida</taxon>
        <taxon>Amphipoda</taxon>
        <taxon>Senticaudata</taxon>
        <taxon>Gammarida</taxon>
        <taxon>Crangonyctidira</taxon>
        <taxon>Crangonyctoidea</taxon>
        <taxon>Crangonyctidae</taxon>
        <taxon>Stygobromus</taxon>
    </lineage>
</organism>